<keyword evidence="3" id="KW-1185">Reference proteome</keyword>
<sequence>MPNPTQSLSSSSALFLLCSHSPPRASARPLIGCCLSSCLHAALFIFSLPPVTFVHSIKAGDRTTTDSFLDLCHSLPHRQWQNQRRWTEPLSMPVAMNMMLGP</sequence>
<evidence type="ECO:0000256" key="1">
    <source>
        <dbReference type="SAM" id="SignalP"/>
    </source>
</evidence>
<protein>
    <recommendedName>
        <fullName evidence="4">Secreted protein</fullName>
    </recommendedName>
</protein>
<organism evidence="2 3">
    <name type="scientific">Linum trigynum</name>
    <dbReference type="NCBI Taxonomy" id="586398"/>
    <lineage>
        <taxon>Eukaryota</taxon>
        <taxon>Viridiplantae</taxon>
        <taxon>Streptophyta</taxon>
        <taxon>Embryophyta</taxon>
        <taxon>Tracheophyta</taxon>
        <taxon>Spermatophyta</taxon>
        <taxon>Magnoliopsida</taxon>
        <taxon>eudicotyledons</taxon>
        <taxon>Gunneridae</taxon>
        <taxon>Pentapetalae</taxon>
        <taxon>rosids</taxon>
        <taxon>fabids</taxon>
        <taxon>Malpighiales</taxon>
        <taxon>Linaceae</taxon>
        <taxon>Linum</taxon>
    </lineage>
</organism>
<evidence type="ECO:0000313" key="2">
    <source>
        <dbReference type="EMBL" id="CAL1383581.1"/>
    </source>
</evidence>
<accession>A0AAV2EC96</accession>
<reference evidence="2 3" key="1">
    <citation type="submission" date="2024-04" db="EMBL/GenBank/DDBJ databases">
        <authorList>
            <person name="Fracassetti M."/>
        </authorList>
    </citation>
    <scope>NUCLEOTIDE SEQUENCE [LARGE SCALE GENOMIC DNA]</scope>
</reference>
<evidence type="ECO:0008006" key="4">
    <source>
        <dbReference type="Google" id="ProtNLM"/>
    </source>
</evidence>
<keyword evidence="1" id="KW-0732">Signal</keyword>
<gene>
    <name evidence="2" type="ORF">LTRI10_LOCUS24844</name>
</gene>
<name>A0AAV2EC96_9ROSI</name>
<dbReference type="Proteomes" id="UP001497516">
    <property type="component" value="Chromosome 4"/>
</dbReference>
<evidence type="ECO:0000313" key="3">
    <source>
        <dbReference type="Proteomes" id="UP001497516"/>
    </source>
</evidence>
<dbReference type="EMBL" id="OZ034817">
    <property type="protein sequence ID" value="CAL1383581.1"/>
    <property type="molecule type" value="Genomic_DNA"/>
</dbReference>
<dbReference type="AlphaFoldDB" id="A0AAV2EC96"/>
<proteinExistence type="predicted"/>
<feature type="signal peptide" evidence="1">
    <location>
        <begin position="1"/>
        <end position="27"/>
    </location>
</feature>
<feature type="chain" id="PRO_5043943020" description="Secreted protein" evidence="1">
    <location>
        <begin position="28"/>
        <end position="102"/>
    </location>
</feature>